<keyword evidence="3" id="KW-0808">Transferase</keyword>
<reference evidence="10 11" key="1">
    <citation type="journal article" date="2011" name="PLoS Genet.">
        <title>Comparative genomic analysis of human fungal pathogens causing paracoccidioidomycosis.</title>
        <authorList>
            <person name="Desjardins C.A."/>
            <person name="Champion M.D."/>
            <person name="Holder J.W."/>
            <person name="Muszewska A."/>
            <person name="Goldberg J."/>
            <person name="Bailao A.M."/>
            <person name="Brigido M.M."/>
            <person name="Ferreira M.E."/>
            <person name="Garcia A.M."/>
            <person name="Grynberg M."/>
            <person name="Gujja S."/>
            <person name="Heiman D.I."/>
            <person name="Henn M.R."/>
            <person name="Kodira C.D."/>
            <person name="Leon-Narvaez H."/>
            <person name="Longo L.V."/>
            <person name="Ma L.J."/>
            <person name="Malavazi I."/>
            <person name="Matsuo A.L."/>
            <person name="Morais F.V."/>
            <person name="Pereira M."/>
            <person name="Rodriguez-Brito S."/>
            <person name="Sakthikumar S."/>
            <person name="Salem-Izacc S.M."/>
            <person name="Sykes S.M."/>
            <person name="Teixeira M.M."/>
            <person name="Vallejo M.C."/>
            <person name="Walter M.E."/>
            <person name="Yandava C."/>
            <person name="Young S."/>
            <person name="Zeng Q."/>
            <person name="Zucker J."/>
            <person name="Felipe M.S."/>
            <person name="Goldman G.H."/>
            <person name="Haas B.J."/>
            <person name="McEwen J.G."/>
            <person name="Nino-Vega G."/>
            <person name="Puccia R."/>
            <person name="San-Blas G."/>
            <person name="Soares C.M."/>
            <person name="Birren B.W."/>
            <person name="Cuomo C.A."/>
        </authorList>
    </citation>
    <scope>NUCLEOTIDE SEQUENCE [LARGE SCALE GENOMIC DNA]</scope>
    <source>
        <strain evidence="10 11">Pb18</strain>
    </source>
</reference>
<feature type="domain" description="Protein kinase" evidence="9">
    <location>
        <begin position="323"/>
        <end position="621"/>
    </location>
</feature>
<dbReference type="GO" id="GO:0005737">
    <property type="term" value="C:cytoplasm"/>
    <property type="evidence" value="ECO:0007669"/>
    <property type="project" value="TreeGrafter"/>
</dbReference>
<evidence type="ECO:0000256" key="6">
    <source>
        <dbReference type="ARBA" id="ARBA00022840"/>
    </source>
</evidence>
<feature type="region of interest" description="Disordered" evidence="8">
    <location>
        <begin position="56"/>
        <end position="134"/>
    </location>
</feature>
<dbReference type="Gene3D" id="1.10.510.10">
    <property type="entry name" value="Transferase(Phosphotransferase) domain 1"/>
    <property type="match status" value="1"/>
</dbReference>
<dbReference type="GO" id="GO:0005524">
    <property type="term" value="F:ATP binding"/>
    <property type="evidence" value="ECO:0007669"/>
    <property type="project" value="UniProtKB-UniRule"/>
</dbReference>
<gene>
    <name evidence="10" type="ORF">PADG_07307</name>
</gene>
<evidence type="ECO:0000313" key="11">
    <source>
        <dbReference type="Proteomes" id="UP000001628"/>
    </source>
</evidence>
<protein>
    <submittedName>
        <fullName evidence="10">HAL protein kinase</fullName>
    </submittedName>
</protein>
<comment type="similarity">
    <text evidence="1">Belongs to the protein kinase superfamily. CAMK Ser/Thr protein kinase family. NIM1 subfamily.</text>
</comment>
<dbReference type="SMART" id="SM00220">
    <property type="entry name" value="S_TKc"/>
    <property type="match status" value="1"/>
</dbReference>
<dbReference type="SUPFAM" id="SSF56112">
    <property type="entry name" value="Protein kinase-like (PK-like)"/>
    <property type="match status" value="1"/>
</dbReference>
<evidence type="ECO:0000256" key="1">
    <source>
        <dbReference type="ARBA" id="ARBA00010791"/>
    </source>
</evidence>
<feature type="region of interest" description="Disordered" evidence="8">
    <location>
        <begin position="186"/>
        <end position="212"/>
    </location>
</feature>
<proteinExistence type="inferred from homology"/>
<dbReference type="Proteomes" id="UP000001628">
    <property type="component" value="Unassembled WGS sequence"/>
</dbReference>
<organism evidence="10 11">
    <name type="scientific">Paracoccidioides brasiliensis (strain Pb18)</name>
    <dbReference type="NCBI Taxonomy" id="502780"/>
    <lineage>
        <taxon>Eukaryota</taxon>
        <taxon>Fungi</taxon>
        <taxon>Dikarya</taxon>
        <taxon>Ascomycota</taxon>
        <taxon>Pezizomycotina</taxon>
        <taxon>Eurotiomycetes</taxon>
        <taxon>Eurotiomycetidae</taxon>
        <taxon>Onygenales</taxon>
        <taxon>Ajellomycetaceae</taxon>
        <taxon>Paracoccidioides</taxon>
    </lineage>
</organism>
<dbReference type="GeneID" id="22585821"/>
<keyword evidence="4 7" id="KW-0547">Nucleotide-binding</keyword>
<accession>C1GJ71</accession>
<dbReference type="PROSITE" id="PS00107">
    <property type="entry name" value="PROTEIN_KINASE_ATP"/>
    <property type="match status" value="1"/>
</dbReference>
<dbReference type="Pfam" id="PF00069">
    <property type="entry name" value="Pkinase"/>
    <property type="match status" value="1"/>
</dbReference>
<dbReference type="RefSeq" id="XP_010762808.1">
    <property type="nucleotide sequence ID" value="XM_010764506.1"/>
</dbReference>
<dbReference type="OrthoDB" id="4062651at2759"/>
<evidence type="ECO:0000313" key="10">
    <source>
        <dbReference type="EMBL" id="EEH42487.1"/>
    </source>
</evidence>
<feature type="region of interest" description="Disordered" evidence="8">
    <location>
        <begin position="230"/>
        <end position="283"/>
    </location>
</feature>
<feature type="compositionally biased region" description="Low complexity" evidence="8">
    <location>
        <begin position="186"/>
        <end position="200"/>
    </location>
</feature>
<dbReference type="GO" id="GO:0035556">
    <property type="term" value="P:intracellular signal transduction"/>
    <property type="evidence" value="ECO:0007669"/>
    <property type="project" value="TreeGrafter"/>
</dbReference>
<feature type="binding site" evidence="7">
    <location>
        <position position="354"/>
    </location>
    <ligand>
        <name>ATP</name>
        <dbReference type="ChEBI" id="CHEBI:30616"/>
    </ligand>
</feature>
<dbReference type="InterPro" id="IPR000719">
    <property type="entry name" value="Prot_kinase_dom"/>
</dbReference>
<dbReference type="PANTHER" id="PTHR24346">
    <property type="entry name" value="MAP/MICROTUBULE AFFINITY-REGULATING KINASE"/>
    <property type="match status" value="1"/>
</dbReference>
<dbReference type="VEuPathDB" id="FungiDB:PADG_07307"/>
<dbReference type="InterPro" id="IPR011009">
    <property type="entry name" value="Kinase-like_dom_sf"/>
</dbReference>
<dbReference type="KEGG" id="pbn:PADG_07307"/>
<dbReference type="InterPro" id="IPR008271">
    <property type="entry name" value="Ser/Thr_kinase_AS"/>
</dbReference>
<dbReference type="PROSITE" id="PS00108">
    <property type="entry name" value="PROTEIN_KINASE_ST"/>
    <property type="match status" value="1"/>
</dbReference>
<keyword evidence="2" id="KW-0723">Serine/threonine-protein kinase</keyword>
<dbReference type="STRING" id="502780.C1GJ71"/>
<keyword evidence="11" id="KW-1185">Reference proteome</keyword>
<evidence type="ECO:0000256" key="7">
    <source>
        <dbReference type="PROSITE-ProRule" id="PRU10141"/>
    </source>
</evidence>
<evidence type="ECO:0000256" key="4">
    <source>
        <dbReference type="ARBA" id="ARBA00022741"/>
    </source>
</evidence>
<sequence>MPDPIMSTHVVYPSGSHSSAGNTDHINGQLTNPLAGLTLTADPDLENTRINDLPEAIAEGDEETASEPTEPLTPTSDSHPTAPFNDSPHFEAVSKPIITNTDATPPTTPVTSSRPTTATSTTASTTPRSSQLRSASISFRSLFRRKASLNNGLDGTATAQTAYHSPPIANQPKNVSVDTIIRNESLSPSHISPSSSHSGSPPSPSSPSSTFLPPAVAMLGISTQSESIFMQKKPIRSSTGLSLKDRGKIMFGSTPRPPREESRIRSPSLGDVQNQPERPGFSIPAVAGVGLKSRRMSASLPDDFYVDTCELNDEYVSASRVPGKRGKEIGKGATATVKVMCRKGGKRVEQYAVKEFRKRGQYEDEEEYIKKVKSEFSIAKSLNHPNIVKTFRLCTHNGRWNHVMEMCSHGELFSLVQKDYLEPVDNLCFFKQTVRGVAYLHDNGIAHRDIKLENLLLSDEGHVKITDFGVSEVFSGIHPGLRASGGMCGKEMKEVTLCSPGICGSLPYIAPEVLEKKGNYDPRPLDIWSCAIVLLSLTCRGNPWPAAEPKYENYAKFIEGWNKFLANNPDRVVTETNYPKCGPIFRYKIKHAGIMRMLLKMLHPNPDRRSTAHEVMQDRFFKSIECCAPEPIDPAKAVTSIDAASSGCHKAASRMFVQKNHHHFPRAKKIILQHRFDMGDGYQ</sequence>
<keyword evidence="5 10" id="KW-0418">Kinase</keyword>
<dbReference type="PROSITE" id="PS50011">
    <property type="entry name" value="PROTEIN_KINASE_DOM"/>
    <property type="match status" value="1"/>
</dbReference>
<dbReference type="InterPro" id="IPR017441">
    <property type="entry name" value="Protein_kinase_ATP_BS"/>
</dbReference>
<evidence type="ECO:0000256" key="8">
    <source>
        <dbReference type="SAM" id="MobiDB-lite"/>
    </source>
</evidence>
<evidence type="ECO:0000259" key="9">
    <source>
        <dbReference type="PROSITE" id="PS50011"/>
    </source>
</evidence>
<evidence type="ECO:0000256" key="2">
    <source>
        <dbReference type="ARBA" id="ARBA00022527"/>
    </source>
</evidence>
<dbReference type="InParanoid" id="C1GJ71"/>
<name>C1GJ71_PARBD</name>
<dbReference type="GO" id="GO:0004674">
    <property type="term" value="F:protein serine/threonine kinase activity"/>
    <property type="evidence" value="ECO:0007669"/>
    <property type="project" value="UniProtKB-KW"/>
</dbReference>
<keyword evidence="6 7" id="KW-0067">ATP-binding</keyword>
<evidence type="ECO:0000256" key="3">
    <source>
        <dbReference type="ARBA" id="ARBA00022679"/>
    </source>
</evidence>
<dbReference type="HOGENOM" id="CLU_000288_63_33_1"/>
<dbReference type="AlphaFoldDB" id="C1GJ71"/>
<evidence type="ECO:0000256" key="5">
    <source>
        <dbReference type="ARBA" id="ARBA00022777"/>
    </source>
</evidence>
<dbReference type="EMBL" id="KN275967">
    <property type="protein sequence ID" value="EEH42487.1"/>
    <property type="molecule type" value="Genomic_DNA"/>
</dbReference>
<dbReference type="PANTHER" id="PTHR24346:SF82">
    <property type="entry name" value="KP78A-RELATED"/>
    <property type="match status" value="1"/>
</dbReference>
<dbReference type="OMA" id="FPPEKKY"/>
<feature type="compositionally biased region" description="Low complexity" evidence="8">
    <location>
        <begin position="103"/>
        <end position="130"/>
    </location>
</feature>
<dbReference type="eggNOG" id="KOG0590">
    <property type="taxonomic scope" value="Eukaryota"/>
</dbReference>
<dbReference type="FunCoup" id="C1GJ71">
    <property type="interactions" value="194"/>
</dbReference>